<proteinExistence type="predicted"/>
<evidence type="ECO:0000313" key="1">
    <source>
        <dbReference type="EMBL" id="KAH7415988.1"/>
    </source>
</evidence>
<dbReference type="EMBL" id="CM035419">
    <property type="protein sequence ID" value="KAH7415988.1"/>
    <property type="molecule type" value="Genomic_DNA"/>
</dbReference>
<accession>A0A8T2TG38</accession>
<name>A0A8T2TG38_CERRI</name>
<sequence>MDFRAIQLKTPCGMYVKCVNEFMQVDGGIALYQQSILTPYSNVLTFVLEIRKPITTPMESNFGLSSHAKDVFDIVLYQQIVQCFIHVFITWLDIQFSISPMSKFMHSPSVKNWHIIKHIFCSLHSTHSLGCFISRGDKYHQIHMLSKD</sequence>
<dbReference type="PANTHER" id="PTHR11439">
    <property type="entry name" value="GAG-POL-RELATED RETROTRANSPOSON"/>
    <property type="match status" value="1"/>
</dbReference>
<evidence type="ECO:0000313" key="2">
    <source>
        <dbReference type="Proteomes" id="UP000825935"/>
    </source>
</evidence>
<dbReference type="Proteomes" id="UP000825935">
    <property type="component" value="Chromosome 14"/>
</dbReference>
<gene>
    <name evidence="1" type="ORF">KP509_14G070000</name>
</gene>
<comment type="caution">
    <text evidence="1">The sequence shown here is derived from an EMBL/GenBank/DDBJ whole genome shotgun (WGS) entry which is preliminary data.</text>
</comment>
<keyword evidence="2" id="KW-1185">Reference proteome</keyword>
<reference evidence="1" key="1">
    <citation type="submission" date="2021-08" db="EMBL/GenBank/DDBJ databases">
        <title>WGS assembly of Ceratopteris richardii.</title>
        <authorList>
            <person name="Marchant D.B."/>
            <person name="Chen G."/>
            <person name="Jenkins J."/>
            <person name="Shu S."/>
            <person name="Leebens-Mack J."/>
            <person name="Grimwood J."/>
            <person name="Schmutz J."/>
            <person name="Soltis P."/>
            <person name="Soltis D."/>
            <person name="Chen Z.-H."/>
        </authorList>
    </citation>
    <scope>NUCLEOTIDE SEQUENCE</scope>
    <source>
        <strain evidence="1">Whitten #5841</strain>
        <tissue evidence="1">Leaf</tissue>
    </source>
</reference>
<dbReference type="PANTHER" id="PTHR11439:SF517">
    <property type="entry name" value="CYSTEINE-RICH RLK (RECEPTOR-LIKE PROTEIN KINASE) 8"/>
    <property type="match status" value="1"/>
</dbReference>
<organism evidence="1 2">
    <name type="scientific">Ceratopteris richardii</name>
    <name type="common">Triangle waterfern</name>
    <dbReference type="NCBI Taxonomy" id="49495"/>
    <lineage>
        <taxon>Eukaryota</taxon>
        <taxon>Viridiplantae</taxon>
        <taxon>Streptophyta</taxon>
        <taxon>Embryophyta</taxon>
        <taxon>Tracheophyta</taxon>
        <taxon>Polypodiopsida</taxon>
        <taxon>Polypodiidae</taxon>
        <taxon>Polypodiales</taxon>
        <taxon>Pteridineae</taxon>
        <taxon>Pteridaceae</taxon>
        <taxon>Parkerioideae</taxon>
        <taxon>Ceratopteris</taxon>
    </lineage>
</organism>
<protein>
    <submittedName>
        <fullName evidence="1">Uncharacterized protein</fullName>
    </submittedName>
</protein>
<dbReference type="AlphaFoldDB" id="A0A8T2TG38"/>